<dbReference type="SUPFAM" id="SSF51703">
    <property type="entry name" value="Cobalamin (vitamin B12)-dependent enzymes"/>
    <property type="match status" value="1"/>
</dbReference>
<dbReference type="GO" id="GO:0031419">
    <property type="term" value="F:cobalamin binding"/>
    <property type="evidence" value="ECO:0007669"/>
    <property type="project" value="UniProtKB-KW"/>
</dbReference>
<reference evidence="3" key="1">
    <citation type="submission" date="2020-01" db="EMBL/GenBank/DDBJ databases">
        <title>Insect and environment-associated Actinomycetes.</title>
        <authorList>
            <person name="Currrie C."/>
            <person name="Chevrette M."/>
            <person name="Carlson C."/>
            <person name="Stubbendieck R."/>
            <person name="Wendt-Pienkowski E."/>
        </authorList>
    </citation>
    <scope>NUCLEOTIDE SEQUENCE</scope>
    <source>
        <strain evidence="3">SID7499</strain>
    </source>
</reference>
<accession>A0A6G3X2G9</accession>
<dbReference type="PANTHER" id="PTHR48101">
    <property type="entry name" value="METHYLMALONYL-COA MUTASE, MITOCHONDRIAL-RELATED"/>
    <property type="match status" value="1"/>
</dbReference>
<dbReference type="GO" id="GO:0004494">
    <property type="term" value="F:methylmalonyl-CoA mutase activity"/>
    <property type="evidence" value="ECO:0007669"/>
    <property type="project" value="UniProtKB-EC"/>
</dbReference>
<dbReference type="InterPro" id="IPR016176">
    <property type="entry name" value="Cbl-dep_enz_cat"/>
</dbReference>
<sequence>AIDSAADMEILFGDIPLGDVTTSMTISGPAVPVFCMYLVAAERQGVDPGVLNGTLQTDIFKEYIAQKEWLFQPEPHLRLIGDLMEHCARDIPAYKPLSVSGYHIREA</sequence>
<name>A0A6G3X2G9_9ACTN</name>
<protein>
    <submittedName>
        <fullName evidence="3">Methylmalonyl-CoA mutase</fullName>
    </submittedName>
</protein>
<dbReference type="AlphaFoldDB" id="A0A6G3X2G9"/>
<evidence type="ECO:0000259" key="2">
    <source>
        <dbReference type="Pfam" id="PF01642"/>
    </source>
</evidence>
<feature type="non-terminal residue" evidence="3">
    <location>
        <position position="107"/>
    </location>
</feature>
<dbReference type="InterPro" id="IPR006099">
    <property type="entry name" value="MeMalonylCoA_mutase_a/b_cat"/>
</dbReference>
<dbReference type="PANTHER" id="PTHR48101:SF1">
    <property type="entry name" value="METHYLMALONYL-COA MUTASE, LARGE SUBUNIT"/>
    <property type="match status" value="1"/>
</dbReference>
<evidence type="ECO:0000256" key="1">
    <source>
        <dbReference type="ARBA" id="ARBA00011870"/>
    </source>
</evidence>
<dbReference type="Gene3D" id="3.20.20.240">
    <property type="entry name" value="Methylmalonyl-CoA mutase"/>
    <property type="match status" value="1"/>
</dbReference>
<feature type="domain" description="Methylmalonyl-CoA mutase alpha/beta chain catalytic" evidence="2">
    <location>
        <begin position="1"/>
        <end position="107"/>
    </location>
</feature>
<organism evidence="3">
    <name type="scientific">Streptomyces sp. SID7499</name>
    <dbReference type="NCBI Taxonomy" id="2706086"/>
    <lineage>
        <taxon>Bacteria</taxon>
        <taxon>Bacillati</taxon>
        <taxon>Actinomycetota</taxon>
        <taxon>Actinomycetes</taxon>
        <taxon>Kitasatosporales</taxon>
        <taxon>Streptomycetaceae</taxon>
        <taxon>Streptomyces</taxon>
    </lineage>
</organism>
<comment type="subunit">
    <text evidence="1">Heterodimer of an alpha and a beta chain.</text>
</comment>
<evidence type="ECO:0000313" key="3">
    <source>
        <dbReference type="EMBL" id="NEE11847.1"/>
    </source>
</evidence>
<comment type="caution">
    <text evidence="3">The sequence shown here is derived from an EMBL/GenBank/DDBJ whole genome shotgun (WGS) entry which is preliminary data.</text>
</comment>
<dbReference type="EMBL" id="JAAGMN010003795">
    <property type="protein sequence ID" value="NEE11847.1"/>
    <property type="molecule type" value="Genomic_DNA"/>
</dbReference>
<feature type="non-terminal residue" evidence="3">
    <location>
        <position position="1"/>
    </location>
</feature>
<proteinExistence type="predicted"/>
<dbReference type="Pfam" id="PF01642">
    <property type="entry name" value="MM_CoA_mutase"/>
    <property type="match status" value="1"/>
</dbReference>
<gene>
    <name evidence="3" type="ORF">G3M58_35995</name>
</gene>